<dbReference type="RefSeq" id="WP_244350986.1">
    <property type="nucleotide sequence ID" value="NZ_JAFIRA010000030.1"/>
</dbReference>
<dbReference type="Proteomes" id="UP000830835">
    <property type="component" value="Unassembled WGS sequence"/>
</dbReference>
<dbReference type="EMBL" id="JAFIRA010000030">
    <property type="protein sequence ID" value="MCJ2543539.1"/>
    <property type="molecule type" value="Genomic_DNA"/>
</dbReference>
<organism evidence="2 3">
    <name type="scientific">Thermostichus vulcanus str. 'Rupite'</name>
    <dbReference type="NCBI Taxonomy" id="2813851"/>
    <lineage>
        <taxon>Bacteria</taxon>
        <taxon>Bacillati</taxon>
        <taxon>Cyanobacteriota</taxon>
        <taxon>Cyanophyceae</taxon>
        <taxon>Thermostichales</taxon>
        <taxon>Thermostichaceae</taxon>
        <taxon>Thermostichus</taxon>
    </lineage>
</organism>
<proteinExistence type="predicted"/>
<keyword evidence="1" id="KW-0812">Transmembrane</keyword>
<keyword evidence="1" id="KW-1133">Transmembrane helix</keyword>
<comment type="caution">
    <text evidence="2">The sequence shown here is derived from an EMBL/GenBank/DDBJ whole genome shotgun (WGS) entry which is preliminary data.</text>
</comment>
<gene>
    <name evidence="2" type="ORF">JX360_11565</name>
</gene>
<sequence length="122" mass="13181">MKEPAAVFRDSLLIYCFIWAVLAVGCFQVLPRIEVTTTADLEPWLVPSYLTGLGGSLLAALGSMLTASAGDVRSPEGKNYRHRLAWGLGAVGFIGILFPLGLTGFVFLNAARDTDWFRGLFG</sequence>
<evidence type="ECO:0000313" key="3">
    <source>
        <dbReference type="Proteomes" id="UP000830835"/>
    </source>
</evidence>
<feature type="transmembrane region" description="Helical" evidence="1">
    <location>
        <begin position="12"/>
        <end position="30"/>
    </location>
</feature>
<feature type="transmembrane region" description="Helical" evidence="1">
    <location>
        <begin position="84"/>
        <end position="108"/>
    </location>
</feature>
<name>A0ABT0CCT7_THEVL</name>
<dbReference type="PROSITE" id="PS51257">
    <property type="entry name" value="PROKAR_LIPOPROTEIN"/>
    <property type="match status" value="1"/>
</dbReference>
<keyword evidence="1" id="KW-0472">Membrane</keyword>
<keyword evidence="3" id="KW-1185">Reference proteome</keyword>
<reference evidence="2" key="1">
    <citation type="submission" date="2021-02" db="EMBL/GenBank/DDBJ databases">
        <title>The CRISPR/cas machinery reduction and long-range gene transfer in the hot spring cyanobacterium Synechococcus.</title>
        <authorList>
            <person name="Dvorak P."/>
            <person name="Jahodarova E."/>
            <person name="Hasler P."/>
            <person name="Poulickova A."/>
        </authorList>
    </citation>
    <scope>NUCLEOTIDE SEQUENCE</scope>
    <source>
        <strain evidence="2">Rupite</strain>
    </source>
</reference>
<evidence type="ECO:0000313" key="2">
    <source>
        <dbReference type="EMBL" id="MCJ2543539.1"/>
    </source>
</evidence>
<accession>A0ABT0CCT7</accession>
<protein>
    <recommendedName>
        <fullName evidence="4">Lipoprotein</fullName>
    </recommendedName>
</protein>
<evidence type="ECO:0000256" key="1">
    <source>
        <dbReference type="SAM" id="Phobius"/>
    </source>
</evidence>
<evidence type="ECO:0008006" key="4">
    <source>
        <dbReference type="Google" id="ProtNLM"/>
    </source>
</evidence>
<feature type="transmembrane region" description="Helical" evidence="1">
    <location>
        <begin position="50"/>
        <end position="72"/>
    </location>
</feature>